<dbReference type="Proteomes" id="UP000037923">
    <property type="component" value="Unassembled WGS sequence"/>
</dbReference>
<dbReference type="EMBL" id="LGTL01000002">
    <property type="protein sequence ID" value="KPA84919.1"/>
    <property type="molecule type" value="Genomic_DNA"/>
</dbReference>
<evidence type="ECO:0000256" key="1">
    <source>
        <dbReference type="SAM" id="SignalP"/>
    </source>
</evidence>
<dbReference type="EMBL" id="LGTL01000002">
    <property type="protein sequence ID" value="KPA84917.1"/>
    <property type="molecule type" value="Genomic_DNA"/>
</dbReference>
<protein>
    <submittedName>
        <fullName evidence="2">Uncharacterized protein</fullName>
    </submittedName>
</protein>
<evidence type="ECO:0000313" key="3">
    <source>
        <dbReference type="Proteomes" id="UP000037923"/>
    </source>
</evidence>
<keyword evidence="1" id="KW-0732">Signal</keyword>
<dbReference type="RefSeq" id="XP_015663356.1">
    <property type="nucleotide sequence ID" value="XM_015797836.1"/>
</dbReference>
<dbReference type="GeneID" id="26901664"/>
<dbReference type="RefSeq" id="XP_015663357.1">
    <property type="nucleotide sequence ID" value="XM_015797837.1"/>
</dbReference>
<comment type="caution">
    <text evidence="2">The sequence shown here is derived from an EMBL/GenBank/DDBJ whole genome shotgun (WGS) entry which is preliminary data.</text>
</comment>
<gene>
    <name evidence="2" type="ORF">ABB37_01369</name>
</gene>
<dbReference type="OMA" id="TYYCLAP"/>
<dbReference type="EMBL" id="LGTL01000002">
    <property type="protein sequence ID" value="KPA84918.1"/>
    <property type="molecule type" value="Genomic_DNA"/>
</dbReference>
<feature type="chain" id="PRO_5007418870" evidence="1">
    <location>
        <begin position="18"/>
        <end position="199"/>
    </location>
</feature>
<feature type="signal peptide" evidence="1">
    <location>
        <begin position="1"/>
        <end position="17"/>
    </location>
</feature>
<evidence type="ECO:0000313" key="2">
    <source>
        <dbReference type="EMBL" id="KPA84918.1"/>
    </source>
</evidence>
<accession>A0A0N1J5B6</accession>
<dbReference type="VEuPathDB" id="TriTrypDB:LpyrH10_02_3430"/>
<keyword evidence="3" id="KW-1185">Reference proteome</keyword>
<organism evidence="2 3">
    <name type="scientific">Leptomonas pyrrhocoris</name>
    <name type="common">Firebug parasite</name>
    <dbReference type="NCBI Taxonomy" id="157538"/>
    <lineage>
        <taxon>Eukaryota</taxon>
        <taxon>Discoba</taxon>
        <taxon>Euglenozoa</taxon>
        <taxon>Kinetoplastea</taxon>
        <taxon>Metakinetoplastina</taxon>
        <taxon>Trypanosomatida</taxon>
        <taxon>Trypanosomatidae</taxon>
        <taxon>Leishmaniinae</taxon>
        <taxon>Leptomonas</taxon>
    </lineage>
</organism>
<name>A0A0N1J5B6_LEPPY</name>
<sequence>MAFLKLLVVFTCAVIVAVNLVPEDNTVEPLRGLLLSFDQDLLKSRFGDARSLDHKATRSVYHQVLSEAEKMILNSRDAPEQKALTCSLMRSEARRYARSRDGSYRGHLTDAVLQLRDSYVHGLRYLPIAMDKDIRDSLSLQRPTLYHVGLVVKQIFSCLAPALSSGNCPSYTFLREVRGKSDDEILGSCTTTNTAYDAF</sequence>
<reference evidence="2 3" key="1">
    <citation type="submission" date="2015-07" db="EMBL/GenBank/DDBJ databases">
        <title>High-quality genome of monoxenous trypanosomatid Leptomonas pyrrhocoris.</title>
        <authorList>
            <person name="Flegontov P."/>
            <person name="Butenko A."/>
            <person name="Firsov S."/>
            <person name="Vlcek C."/>
            <person name="Logacheva M.D."/>
            <person name="Field M."/>
            <person name="Filatov D."/>
            <person name="Flegontova O."/>
            <person name="Gerasimov E."/>
            <person name="Jackson A.P."/>
            <person name="Kelly S."/>
            <person name="Opperdoes F."/>
            <person name="O'Reilly A."/>
            <person name="Votypka J."/>
            <person name="Yurchenko V."/>
            <person name="Lukes J."/>
        </authorList>
    </citation>
    <scope>NUCLEOTIDE SEQUENCE [LARGE SCALE GENOMIC DNA]</scope>
    <source>
        <strain evidence="2">H10</strain>
    </source>
</reference>
<dbReference type="AlphaFoldDB" id="A0A0N1J5B6"/>
<proteinExistence type="predicted"/>
<dbReference type="RefSeq" id="XP_015663358.1">
    <property type="nucleotide sequence ID" value="XM_015797838.1"/>
</dbReference>
<dbReference type="OrthoDB" id="258431at2759"/>